<dbReference type="HOGENOM" id="CLU_017028_7_2_6"/>
<name>N6WWA6_9GAMM</name>
<dbReference type="PANTHER" id="PTHR30290:SF10">
    <property type="entry name" value="PERIPLASMIC OLIGOPEPTIDE-BINDING PROTEIN-RELATED"/>
    <property type="match status" value="1"/>
</dbReference>
<evidence type="ECO:0000256" key="7">
    <source>
        <dbReference type="SAM" id="SignalP"/>
    </source>
</evidence>
<keyword evidence="4 7" id="KW-0732">Signal</keyword>
<dbReference type="InterPro" id="IPR039424">
    <property type="entry name" value="SBP_5"/>
</dbReference>
<evidence type="ECO:0000256" key="5">
    <source>
        <dbReference type="ARBA" id="ARBA00022856"/>
    </source>
</evidence>
<dbReference type="EMBL" id="APLQ01000011">
    <property type="protein sequence ID" value="ENO15322.1"/>
    <property type="molecule type" value="Genomic_DNA"/>
</dbReference>
<keyword evidence="10" id="KW-1185">Reference proteome</keyword>
<evidence type="ECO:0000256" key="3">
    <source>
        <dbReference type="ARBA" id="ARBA00022448"/>
    </source>
</evidence>
<comment type="subcellular location">
    <subcellularLocation>
        <location evidence="1">Cell envelope</location>
    </subcellularLocation>
</comment>
<dbReference type="GO" id="GO:0015031">
    <property type="term" value="P:protein transport"/>
    <property type="evidence" value="ECO:0007669"/>
    <property type="project" value="UniProtKB-KW"/>
</dbReference>
<organism evidence="9 10">
    <name type="scientific">Marinobacter nanhaiticus D15-8W</name>
    <dbReference type="NCBI Taxonomy" id="626887"/>
    <lineage>
        <taxon>Bacteria</taxon>
        <taxon>Pseudomonadati</taxon>
        <taxon>Pseudomonadota</taxon>
        <taxon>Gammaproteobacteria</taxon>
        <taxon>Pseudomonadales</taxon>
        <taxon>Marinobacteraceae</taxon>
        <taxon>Marinobacter</taxon>
    </lineage>
</organism>
<comment type="caution">
    <text evidence="9">The sequence shown here is derived from an EMBL/GenBank/DDBJ whole genome shotgun (WGS) entry which is preliminary data.</text>
</comment>
<reference evidence="9 10" key="1">
    <citation type="journal article" date="2013" name="Genome Announc.">
        <title>Genome Sequence of the Polycyclic Aromatic Hydrocarbon-Degrading Bacterium Strain Marinobacter nanhaiticus D15-8WT.</title>
        <authorList>
            <person name="Cui Z."/>
            <person name="Gao W."/>
            <person name="Li Q."/>
            <person name="Xu G."/>
            <person name="Zheng L."/>
        </authorList>
    </citation>
    <scope>NUCLEOTIDE SEQUENCE [LARGE SCALE GENOMIC DNA]</scope>
    <source>
        <strain evidence="9 10">D15-8W</strain>
    </source>
</reference>
<feature type="domain" description="Solute-binding protein family 5" evidence="8">
    <location>
        <begin position="93"/>
        <end position="460"/>
    </location>
</feature>
<gene>
    <name evidence="9" type="ORF">J057_08226</name>
</gene>
<accession>N6WWA6</accession>
<evidence type="ECO:0000313" key="10">
    <source>
        <dbReference type="Proteomes" id="UP000013165"/>
    </source>
</evidence>
<dbReference type="InterPro" id="IPR000914">
    <property type="entry name" value="SBP_5_dom"/>
</dbReference>
<dbReference type="CDD" id="cd08512">
    <property type="entry name" value="PBP2_NikA_DppA_OppA_like_7"/>
    <property type="match status" value="1"/>
</dbReference>
<dbReference type="PANTHER" id="PTHR30290">
    <property type="entry name" value="PERIPLASMIC BINDING COMPONENT OF ABC TRANSPORTER"/>
    <property type="match status" value="1"/>
</dbReference>
<dbReference type="Proteomes" id="UP000013165">
    <property type="component" value="Unassembled WGS sequence"/>
</dbReference>
<dbReference type="eggNOG" id="COG0747">
    <property type="taxonomic scope" value="Bacteria"/>
</dbReference>
<feature type="chain" id="PRO_5004127803" evidence="7">
    <location>
        <begin position="35"/>
        <end position="541"/>
    </location>
</feature>
<dbReference type="Gene3D" id="3.10.105.10">
    <property type="entry name" value="Dipeptide-binding Protein, Domain 3"/>
    <property type="match status" value="1"/>
</dbReference>
<evidence type="ECO:0000313" key="9">
    <source>
        <dbReference type="EMBL" id="ENO15322.1"/>
    </source>
</evidence>
<feature type="signal peptide" evidence="7">
    <location>
        <begin position="1"/>
        <end position="34"/>
    </location>
</feature>
<dbReference type="PATRIC" id="fig|626887.3.peg.1642"/>
<proteinExistence type="inferred from homology"/>
<keyword evidence="6" id="KW-0653">Protein transport</keyword>
<dbReference type="InterPro" id="IPR030678">
    <property type="entry name" value="Peptide/Ni-bd"/>
</dbReference>
<dbReference type="PIRSF" id="PIRSF002741">
    <property type="entry name" value="MppA"/>
    <property type="match status" value="1"/>
</dbReference>
<protein>
    <submittedName>
        <fullName evidence="9">ABC transporter substrate-binding protein</fullName>
    </submittedName>
</protein>
<dbReference type="InterPro" id="IPR006311">
    <property type="entry name" value="TAT_signal"/>
</dbReference>
<dbReference type="FunFam" id="3.90.76.10:FF:000007">
    <property type="entry name" value="Dipeptide ABC transporter periplasmic dipeptide-binding protein"/>
    <property type="match status" value="1"/>
</dbReference>
<dbReference type="STRING" id="626887.J057_08226"/>
<evidence type="ECO:0000256" key="6">
    <source>
        <dbReference type="ARBA" id="ARBA00022927"/>
    </source>
</evidence>
<dbReference type="Gene3D" id="3.90.76.10">
    <property type="entry name" value="Dipeptide-binding Protein, Domain 1"/>
    <property type="match status" value="1"/>
</dbReference>
<evidence type="ECO:0000256" key="1">
    <source>
        <dbReference type="ARBA" id="ARBA00004196"/>
    </source>
</evidence>
<dbReference type="GO" id="GO:0043190">
    <property type="term" value="C:ATP-binding cassette (ABC) transporter complex"/>
    <property type="evidence" value="ECO:0007669"/>
    <property type="project" value="InterPro"/>
</dbReference>
<sequence length="541" mass="60505">MKRRDFLGGALKGATALSLGASVLPLLKSMPAQAATSDTAVVVFGGTVNSLDIHRSGTNRDSYQVAINCYDRLVTFGTKTLDDGSLSYDYDNVEPELAESWEISEDGTVMTFTLREGATFWDGKPVTAHDVKWSFDRAVSLGGFPTVQMKAGRFTSPEQFEAVDDRTFRITLPFPSKLSLPDLATPIPIVINATVAKEEATDDDPWATDYLHRNPAGSGAFKVNRWDPGQQLVYERNEDWASGPKPGFQRVIVREIPAQSTRRALIERGNVGISQNIPNKDAKELAEKSGVKVVSTPIENCIYSLCTNLNFEPFQDKRVRQAVAWAIPYQAIFEQAAYSQGVPMWGGIAGVDSIAWPQPSPYDYNLEKAKELLSQTDYKDGFDVPLSFSLSHADWAEPAALLIQQGLGKIGIRTTIEKIPGANWRTIALVEKKLPLHMENFGGWLNTPDYYFFWAYIKGNLFNSYNYGDPEMAKLVDETLDMPMDDPRYAPNVTRMIEMAFEDIPRIPLWQPTLNVAMSPDIQGYEYWFHRQMDVRPLKPA</sequence>
<evidence type="ECO:0000256" key="2">
    <source>
        <dbReference type="ARBA" id="ARBA00005695"/>
    </source>
</evidence>
<dbReference type="OrthoDB" id="9801912at2"/>
<keyword evidence="5" id="KW-0571">Peptide transport</keyword>
<dbReference type="Pfam" id="PF00496">
    <property type="entry name" value="SBP_bac_5"/>
    <property type="match status" value="1"/>
</dbReference>
<evidence type="ECO:0000256" key="4">
    <source>
        <dbReference type="ARBA" id="ARBA00022729"/>
    </source>
</evidence>
<dbReference type="GO" id="GO:0030288">
    <property type="term" value="C:outer membrane-bounded periplasmic space"/>
    <property type="evidence" value="ECO:0007669"/>
    <property type="project" value="UniProtKB-ARBA"/>
</dbReference>
<dbReference type="AlphaFoldDB" id="N6WWA6"/>
<comment type="similarity">
    <text evidence="2">Belongs to the bacterial solute-binding protein 5 family.</text>
</comment>
<dbReference type="Gene3D" id="3.40.190.10">
    <property type="entry name" value="Periplasmic binding protein-like II"/>
    <property type="match status" value="1"/>
</dbReference>
<dbReference type="PROSITE" id="PS51318">
    <property type="entry name" value="TAT"/>
    <property type="match status" value="1"/>
</dbReference>
<dbReference type="GO" id="GO:1904680">
    <property type="term" value="F:peptide transmembrane transporter activity"/>
    <property type="evidence" value="ECO:0007669"/>
    <property type="project" value="TreeGrafter"/>
</dbReference>
<dbReference type="GO" id="GO:0015833">
    <property type="term" value="P:peptide transport"/>
    <property type="evidence" value="ECO:0007669"/>
    <property type="project" value="UniProtKB-KW"/>
</dbReference>
<dbReference type="SUPFAM" id="SSF53850">
    <property type="entry name" value="Periplasmic binding protein-like II"/>
    <property type="match status" value="1"/>
</dbReference>
<dbReference type="RefSeq" id="WP_004579618.1">
    <property type="nucleotide sequence ID" value="NZ_AP028878.1"/>
</dbReference>
<keyword evidence="3" id="KW-0813">Transport</keyword>
<evidence type="ECO:0000259" key="8">
    <source>
        <dbReference type="Pfam" id="PF00496"/>
    </source>
</evidence>